<evidence type="ECO:0000256" key="4">
    <source>
        <dbReference type="ARBA" id="ARBA00022692"/>
    </source>
</evidence>
<dbReference type="GO" id="GO:0005886">
    <property type="term" value="C:plasma membrane"/>
    <property type="evidence" value="ECO:0007669"/>
    <property type="project" value="UniProtKB-SubCell"/>
</dbReference>
<keyword evidence="7 9" id="KW-0129">CBS domain</keyword>
<dbReference type="InterPro" id="IPR000644">
    <property type="entry name" value="CBS_dom"/>
</dbReference>
<comment type="similarity">
    <text evidence="2">Belongs to the UPF0053 family.</text>
</comment>
<evidence type="ECO:0000256" key="8">
    <source>
        <dbReference type="ARBA" id="ARBA00023136"/>
    </source>
</evidence>
<sequence length="438" mass="47960">MNSRLLFEIILLFLLILLNGLFALAELAIVSSRRERLQALIDDGHPGAVIALRMLQEPTALLSTAQVGITLIGILAGAFGGAALTDELALWLEPLPGVGPYSRTIALIIVVGAITFFSVVLGELVPKRLALRNPERIAASVARPMSLLATIARPVVRVLTLATAFFLRLLGVSNDVSEQVVTEEEIKLLVEQGTRSGVFEEAERVMVESIFHLGDRRLRSLMTPRTELVWLDVNDAEPTIRETISQSPHTRFPVGDRTLDHIVGFVHTKDLLSHSWAAAPFDLRAIAQPPLLLPESMLALRALERFKETGVQGALLVDEFGGVEGMVTLFDILEAIVGDIPSREEIAAPPVVRRDDGSYLVEGFLDVEDLKALLAVDELPGEGDFQTLGGFVLFRLGRLPRAGDYVEWGGYRFEIVDMDGNRIDKVLIDRRDGGNQAV</sequence>
<evidence type="ECO:0000256" key="6">
    <source>
        <dbReference type="ARBA" id="ARBA00022989"/>
    </source>
</evidence>
<organism evidence="14 15">
    <name type="scientific">Candidatus Promineifilum breve</name>
    <dbReference type="NCBI Taxonomy" id="1806508"/>
    <lineage>
        <taxon>Bacteria</taxon>
        <taxon>Bacillati</taxon>
        <taxon>Chloroflexota</taxon>
        <taxon>Ardenticatenia</taxon>
        <taxon>Candidatus Promineifilales</taxon>
        <taxon>Candidatus Promineifilaceae</taxon>
        <taxon>Candidatus Promineifilum</taxon>
    </lineage>
</organism>
<feature type="domain" description="CBS" evidence="12">
    <location>
        <begin position="222"/>
        <end position="283"/>
    </location>
</feature>
<protein>
    <recommendedName>
        <fullName evidence="16">HlyC/CorC family transporter</fullName>
    </recommendedName>
</protein>
<accession>A0A160T301</accession>
<dbReference type="AlphaFoldDB" id="A0A160T301"/>
<dbReference type="SUPFAM" id="SSF56176">
    <property type="entry name" value="FAD-binding/transporter-associated domain-like"/>
    <property type="match status" value="1"/>
</dbReference>
<dbReference type="GO" id="GO:0050660">
    <property type="term" value="F:flavin adenine dinucleotide binding"/>
    <property type="evidence" value="ECO:0007669"/>
    <property type="project" value="InterPro"/>
</dbReference>
<dbReference type="PANTHER" id="PTHR43099:SF2">
    <property type="entry name" value="UPF0053 PROTEIN YRKA"/>
    <property type="match status" value="1"/>
</dbReference>
<evidence type="ECO:0000259" key="12">
    <source>
        <dbReference type="PROSITE" id="PS51371"/>
    </source>
</evidence>
<reference evidence="14" key="1">
    <citation type="submission" date="2016-01" db="EMBL/GenBank/DDBJ databases">
        <authorList>
            <person name="Mcilroy J.S."/>
            <person name="Karst M S."/>
            <person name="Albertsen M."/>
        </authorList>
    </citation>
    <scope>NUCLEOTIDE SEQUENCE</scope>
    <source>
        <strain evidence="14">Cfx-K</strain>
    </source>
</reference>
<dbReference type="InterPro" id="IPR036318">
    <property type="entry name" value="FAD-bd_PCMH-like_sf"/>
</dbReference>
<evidence type="ECO:0008006" key="16">
    <source>
        <dbReference type="Google" id="ProtNLM"/>
    </source>
</evidence>
<proteinExistence type="inferred from homology"/>
<dbReference type="Proteomes" id="UP000215027">
    <property type="component" value="Chromosome I"/>
</dbReference>
<evidence type="ECO:0000256" key="11">
    <source>
        <dbReference type="SAM" id="Phobius"/>
    </source>
</evidence>
<comment type="subcellular location">
    <subcellularLocation>
        <location evidence="1">Cell membrane</location>
        <topology evidence="1">Multi-pass membrane protein</topology>
    </subcellularLocation>
</comment>
<dbReference type="InterPro" id="IPR005170">
    <property type="entry name" value="Transptr-assoc_dom"/>
</dbReference>
<evidence type="ECO:0000256" key="3">
    <source>
        <dbReference type="ARBA" id="ARBA00022475"/>
    </source>
</evidence>
<evidence type="ECO:0000256" key="7">
    <source>
        <dbReference type="ARBA" id="ARBA00023122"/>
    </source>
</evidence>
<feature type="transmembrane region" description="Helical" evidence="11">
    <location>
        <begin position="6"/>
        <end position="30"/>
    </location>
</feature>
<keyword evidence="4 10" id="KW-0812">Transmembrane</keyword>
<keyword evidence="8 10" id="KW-0472">Membrane</keyword>
<dbReference type="Pfam" id="PF00571">
    <property type="entry name" value="CBS"/>
    <property type="match status" value="1"/>
</dbReference>
<evidence type="ECO:0000259" key="13">
    <source>
        <dbReference type="PROSITE" id="PS51846"/>
    </source>
</evidence>
<evidence type="ECO:0000256" key="1">
    <source>
        <dbReference type="ARBA" id="ARBA00004651"/>
    </source>
</evidence>
<evidence type="ECO:0000313" key="15">
    <source>
        <dbReference type="Proteomes" id="UP000215027"/>
    </source>
</evidence>
<feature type="transmembrane region" description="Helical" evidence="11">
    <location>
        <begin position="60"/>
        <end position="84"/>
    </location>
</feature>
<dbReference type="Pfam" id="PF03471">
    <property type="entry name" value="CorC_HlyC"/>
    <property type="match status" value="1"/>
</dbReference>
<dbReference type="Pfam" id="PF01595">
    <property type="entry name" value="CNNM"/>
    <property type="match status" value="1"/>
</dbReference>
<dbReference type="CDD" id="cd04590">
    <property type="entry name" value="CBS_pair_CorC_HlyC_assoc"/>
    <property type="match status" value="1"/>
</dbReference>
<dbReference type="PROSITE" id="PS51371">
    <property type="entry name" value="CBS"/>
    <property type="match status" value="2"/>
</dbReference>
<dbReference type="InterPro" id="IPR051676">
    <property type="entry name" value="UPF0053_domain"/>
</dbReference>
<evidence type="ECO:0000256" key="2">
    <source>
        <dbReference type="ARBA" id="ARBA00006337"/>
    </source>
</evidence>
<dbReference type="InterPro" id="IPR044751">
    <property type="entry name" value="Ion_transp-like_CBS"/>
</dbReference>
<dbReference type="EMBL" id="LN890655">
    <property type="protein sequence ID" value="CUS02880.2"/>
    <property type="molecule type" value="Genomic_DNA"/>
</dbReference>
<keyword evidence="5" id="KW-0677">Repeat</keyword>
<evidence type="ECO:0000256" key="9">
    <source>
        <dbReference type="PROSITE-ProRule" id="PRU00703"/>
    </source>
</evidence>
<dbReference type="Gene3D" id="3.30.465.10">
    <property type="match status" value="1"/>
</dbReference>
<dbReference type="InterPro" id="IPR016169">
    <property type="entry name" value="FAD-bd_PCMH_sub2"/>
</dbReference>
<dbReference type="InterPro" id="IPR046342">
    <property type="entry name" value="CBS_dom_sf"/>
</dbReference>
<keyword evidence="15" id="KW-1185">Reference proteome</keyword>
<gene>
    <name evidence="14" type="ORF">CFX0092_A1002</name>
</gene>
<feature type="transmembrane region" description="Helical" evidence="11">
    <location>
        <begin position="104"/>
        <end position="125"/>
    </location>
</feature>
<dbReference type="RefSeq" id="WP_095042449.1">
    <property type="nucleotide sequence ID" value="NZ_LN890655.1"/>
</dbReference>
<evidence type="ECO:0000256" key="5">
    <source>
        <dbReference type="ARBA" id="ARBA00022737"/>
    </source>
</evidence>
<dbReference type="SMART" id="SM01091">
    <property type="entry name" value="CorC_HlyC"/>
    <property type="match status" value="1"/>
</dbReference>
<keyword evidence="6 10" id="KW-1133">Transmembrane helix</keyword>
<feature type="domain" description="CBS" evidence="12">
    <location>
        <begin position="286"/>
        <end position="342"/>
    </location>
</feature>
<dbReference type="InterPro" id="IPR002550">
    <property type="entry name" value="CNNM"/>
</dbReference>
<dbReference type="SUPFAM" id="SSF54631">
    <property type="entry name" value="CBS-domain pair"/>
    <property type="match status" value="1"/>
</dbReference>
<evidence type="ECO:0000313" key="14">
    <source>
        <dbReference type="EMBL" id="CUS02880.2"/>
    </source>
</evidence>
<dbReference type="FunFam" id="3.30.465.10:FF:000023">
    <property type="entry name" value="Magnesium and cobalt transporter"/>
    <property type="match status" value="1"/>
</dbReference>
<dbReference type="KEGG" id="pbf:CFX0092_A1002"/>
<feature type="transmembrane region" description="Helical" evidence="11">
    <location>
        <begin position="146"/>
        <end position="167"/>
    </location>
</feature>
<dbReference type="PANTHER" id="PTHR43099">
    <property type="entry name" value="UPF0053 PROTEIN YRKA"/>
    <property type="match status" value="1"/>
</dbReference>
<feature type="domain" description="CNNM transmembrane" evidence="13">
    <location>
        <begin position="1"/>
        <end position="203"/>
    </location>
</feature>
<dbReference type="PROSITE" id="PS51846">
    <property type="entry name" value="CNNM"/>
    <property type="match status" value="1"/>
</dbReference>
<keyword evidence="3" id="KW-1003">Cell membrane</keyword>
<dbReference type="OrthoDB" id="9798188at2"/>
<name>A0A160T301_9CHLR</name>
<evidence type="ECO:0000256" key="10">
    <source>
        <dbReference type="PROSITE-ProRule" id="PRU01193"/>
    </source>
</evidence>
<dbReference type="Gene3D" id="3.10.580.10">
    <property type="entry name" value="CBS-domain"/>
    <property type="match status" value="1"/>
</dbReference>